<feature type="region of interest" description="Disordered" evidence="1">
    <location>
        <begin position="1"/>
        <end position="22"/>
    </location>
</feature>
<proteinExistence type="predicted"/>
<organism evidence="2 3">
    <name type="scientific">Vigna unguiculata</name>
    <name type="common">Cowpea</name>
    <dbReference type="NCBI Taxonomy" id="3917"/>
    <lineage>
        <taxon>Eukaryota</taxon>
        <taxon>Viridiplantae</taxon>
        <taxon>Streptophyta</taxon>
        <taxon>Embryophyta</taxon>
        <taxon>Tracheophyta</taxon>
        <taxon>Spermatophyta</taxon>
        <taxon>Magnoliopsida</taxon>
        <taxon>eudicotyledons</taxon>
        <taxon>Gunneridae</taxon>
        <taxon>Pentapetalae</taxon>
        <taxon>rosids</taxon>
        <taxon>fabids</taxon>
        <taxon>Fabales</taxon>
        <taxon>Fabaceae</taxon>
        <taxon>Papilionoideae</taxon>
        <taxon>50 kb inversion clade</taxon>
        <taxon>NPAAA clade</taxon>
        <taxon>indigoferoid/millettioid clade</taxon>
        <taxon>Phaseoleae</taxon>
        <taxon>Vigna</taxon>
    </lineage>
</organism>
<sequence>MHSSPSSSLRQKGLAQANPLRLGEGLKRDTMNLCAFSLRRDLSCLSENNGGTSTLTQASSSRLRKRSLFWAKGSLAQARRSRPSENSRNLQYSLKAVSPKREPVA</sequence>
<evidence type="ECO:0000313" key="2">
    <source>
        <dbReference type="EMBL" id="QCD96034.1"/>
    </source>
</evidence>
<protein>
    <submittedName>
        <fullName evidence="2">Uncharacterized protein</fullName>
    </submittedName>
</protein>
<name>A0A4D6M847_VIGUN</name>
<gene>
    <name evidence="2" type="ORF">DEO72_LG6g736</name>
</gene>
<evidence type="ECO:0000256" key="1">
    <source>
        <dbReference type="SAM" id="MobiDB-lite"/>
    </source>
</evidence>
<dbReference type="EMBL" id="CP039350">
    <property type="protein sequence ID" value="QCD96034.1"/>
    <property type="molecule type" value="Genomic_DNA"/>
</dbReference>
<dbReference type="AlphaFoldDB" id="A0A4D6M847"/>
<evidence type="ECO:0000313" key="3">
    <source>
        <dbReference type="Proteomes" id="UP000501690"/>
    </source>
</evidence>
<reference evidence="2 3" key="1">
    <citation type="submission" date="2019-04" db="EMBL/GenBank/DDBJ databases">
        <title>An improved genome assembly and genetic linkage map for asparagus bean, Vigna unguiculata ssp. sesquipedialis.</title>
        <authorList>
            <person name="Xia Q."/>
            <person name="Zhang R."/>
            <person name="Dong Y."/>
        </authorList>
    </citation>
    <scope>NUCLEOTIDE SEQUENCE [LARGE SCALE GENOMIC DNA]</scope>
    <source>
        <tissue evidence="2">Leaf</tissue>
    </source>
</reference>
<keyword evidence="3" id="KW-1185">Reference proteome</keyword>
<feature type="compositionally biased region" description="Polar residues" evidence="1">
    <location>
        <begin position="1"/>
        <end position="10"/>
    </location>
</feature>
<feature type="region of interest" description="Disordered" evidence="1">
    <location>
        <begin position="75"/>
        <end position="105"/>
    </location>
</feature>
<dbReference type="Proteomes" id="UP000501690">
    <property type="component" value="Linkage Group LG6"/>
</dbReference>
<accession>A0A4D6M847</accession>